<dbReference type="OrthoDB" id="10427661at2759"/>
<dbReference type="AlphaFoldDB" id="A0A6A5QIW8"/>
<evidence type="ECO:0000313" key="1">
    <source>
        <dbReference type="EMBL" id="KAF1914778.1"/>
    </source>
</evidence>
<protein>
    <submittedName>
        <fullName evidence="1">Uncharacterized protein</fullName>
    </submittedName>
</protein>
<evidence type="ECO:0000313" key="2">
    <source>
        <dbReference type="Proteomes" id="UP000800096"/>
    </source>
</evidence>
<accession>A0A6A5QIW8</accession>
<keyword evidence="2" id="KW-1185">Reference proteome</keyword>
<dbReference type="Proteomes" id="UP000800096">
    <property type="component" value="Unassembled WGS sequence"/>
</dbReference>
<proteinExistence type="predicted"/>
<sequence>MLRAVLHQNHLVGDMGKSRQPSFIFFANTRYAWSASTCVAYVFSRFIHIFKYLSELTSFNAAYHCRFFDVCRHTMARFLPLSPVTPLICFMQADFSSVTSSEGACLGDSSSVEPSDDELLVILEKKLERTGVAGTLFVADLEGVFLDDGTLFDDSVLETLGLDEDSFSFSLSFDEELFDVFVLGDLGGSVFDRESLGGALSGNAPIGVAGLEDEDFEAVGFEVAGFGEDTFGAVGLGAAAGFGDGGFAAAAFDGAALGMVTFGGGWLICAAGGCAVNWPLAICLARSFTLRNILTDSDGKLRSSLGAIHRFNRNRQPWRFGQHAPTSPRPEVC</sequence>
<organism evidence="1 2">
    <name type="scientific">Ampelomyces quisqualis</name>
    <name type="common">Powdery mildew agent</name>
    <dbReference type="NCBI Taxonomy" id="50730"/>
    <lineage>
        <taxon>Eukaryota</taxon>
        <taxon>Fungi</taxon>
        <taxon>Dikarya</taxon>
        <taxon>Ascomycota</taxon>
        <taxon>Pezizomycotina</taxon>
        <taxon>Dothideomycetes</taxon>
        <taxon>Pleosporomycetidae</taxon>
        <taxon>Pleosporales</taxon>
        <taxon>Pleosporineae</taxon>
        <taxon>Phaeosphaeriaceae</taxon>
        <taxon>Ampelomyces</taxon>
    </lineage>
</organism>
<dbReference type="EMBL" id="ML979137">
    <property type="protein sequence ID" value="KAF1914778.1"/>
    <property type="molecule type" value="Genomic_DNA"/>
</dbReference>
<name>A0A6A5QIW8_AMPQU</name>
<reference evidence="1" key="1">
    <citation type="journal article" date="2020" name="Stud. Mycol.">
        <title>101 Dothideomycetes genomes: a test case for predicting lifestyles and emergence of pathogens.</title>
        <authorList>
            <person name="Haridas S."/>
            <person name="Albert R."/>
            <person name="Binder M."/>
            <person name="Bloem J."/>
            <person name="Labutti K."/>
            <person name="Salamov A."/>
            <person name="Andreopoulos B."/>
            <person name="Baker S."/>
            <person name="Barry K."/>
            <person name="Bills G."/>
            <person name="Bluhm B."/>
            <person name="Cannon C."/>
            <person name="Castanera R."/>
            <person name="Culley D."/>
            <person name="Daum C."/>
            <person name="Ezra D."/>
            <person name="Gonzalez J."/>
            <person name="Henrissat B."/>
            <person name="Kuo A."/>
            <person name="Liang C."/>
            <person name="Lipzen A."/>
            <person name="Lutzoni F."/>
            <person name="Magnuson J."/>
            <person name="Mondo S."/>
            <person name="Nolan M."/>
            <person name="Ohm R."/>
            <person name="Pangilinan J."/>
            <person name="Park H.-J."/>
            <person name="Ramirez L."/>
            <person name="Alfaro M."/>
            <person name="Sun H."/>
            <person name="Tritt A."/>
            <person name="Yoshinaga Y."/>
            <person name="Zwiers L.-H."/>
            <person name="Turgeon B."/>
            <person name="Goodwin S."/>
            <person name="Spatafora J."/>
            <person name="Crous P."/>
            <person name="Grigoriev I."/>
        </authorList>
    </citation>
    <scope>NUCLEOTIDE SEQUENCE</scope>
    <source>
        <strain evidence="1">HMLAC05119</strain>
    </source>
</reference>
<gene>
    <name evidence="1" type="ORF">BDU57DRAFT_519962</name>
</gene>